<evidence type="ECO:0000256" key="15">
    <source>
        <dbReference type="ARBA" id="ARBA00045842"/>
    </source>
</evidence>
<evidence type="ECO:0000256" key="20">
    <source>
        <dbReference type="SAM" id="MobiDB-lite"/>
    </source>
</evidence>
<feature type="domain" description="Picornavirus capsid" evidence="21">
    <location>
        <begin position="3"/>
        <end position="45"/>
    </location>
</feature>
<dbReference type="GO" id="GO:0039618">
    <property type="term" value="C:T=pseudo3 icosahedral viral capsid"/>
    <property type="evidence" value="ECO:0007669"/>
    <property type="project" value="UniProtKB-KW"/>
</dbReference>
<keyword evidence="8" id="KW-0945">Host-virus interaction</keyword>
<evidence type="ECO:0000259" key="21">
    <source>
        <dbReference type="Pfam" id="PF00073"/>
    </source>
</evidence>
<evidence type="ECO:0000256" key="8">
    <source>
        <dbReference type="ARBA" id="ARBA00022581"/>
    </source>
</evidence>
<feature type="compositionally biased region" description="Polar residues" evidence="20">
    <location>
        <begin position="173"/>
        <end position="188"/>
    </location>
</feature>
<evidence type="ECO:0000256" key="3">
    <source>
        <dbReference type="ARBA" id="ARBA00004328"/>
    </source>
</evidence>
<keyword evidence="9" id="KW-1143">T=pseudo3 icosahedral capsid protein</keyword>
<feature type="region of interest" description="Disordered" evidence="20">
    <location>
        <begin position="173"/>
        <end position="192"/>
    </location>
</feature>
<keyword evidence="10" id="KW-1161">Viral attachment to host cell</keyword>
<dbReference type="InterPro" id="IPR029053">
    <property type="entry name" value="Viral_coat"/>
</dbReference>
<name>Q7LZY8_9PICO</name>
<sequence>GLLNCNINNVVRIKFPFIYTRGAYHFKDPQYPVWELTIRVWSELNIGTGTSAYTSLNVLARFTDLELHGLTPLSTQMMRNEFRVSTTENVVNLSNYEDARAKMSFALDQEDWKSDPSQGGGVKITHFTTWTSIPTLAAQFAFNASASVGQQIKVIPVDPYFYAMDVTSQTGDDSGGFSTTVSTEQNAPDPQVGITTIKDLKGKANRGKMDVSGVQAPVGAITTIEDPVLAKKIPETFPELKPGESRHTSDHMSIYKFMGRSHFLCTFTFNANNREYTFPITLSSTSNPPHGLPSTLRWFFNLFQLYRGPLDLTIIITGATDVDGMAWFTPVGLAVDTPWVEKQSALTIDYKTALGAISFNTRRTGNIQIRLPWYSYLYAVSGAL</sequence>
<dbReference type="GO" id="GO:0019062">
    <property type="term" value="P:virion attachment to host cell"/>
    <property type="evidence" value="ECO:0007669"/>
    <property type="project" value="UniProtKB-KW"/>
</dbReference>
<organism evidence="22">
    <name type="scientific">Simian hepatitis A virus</name>
    <dbReference type="NCBI Taxonomy" id="12101"/>
    <lineage>
        <taxon>Viruses</taxon>
        <taxon>Riboviria</taxon>
        <taxon>Orthornavirae</taxon>
        <taxon>Pisuviricota</taxon>
        <taxon>Pisoniviricetes</taxon>
        <taxon>Picornavirales</taxon>
        <taxon>Picornaviridae</taxon>
        <taxon>Heptrevirinae</taxon>
        <taxon>Hepatovirus</taxon>
        <taxon>Hepatovirus ahepa</taxon>
        <taxon>Hepatovirus A</taxon>
    </lineage>
</organism>
<comment type="subcellular location">
    <subcellularLocation>
        <location evidence="4">Host endosome</location>
        <location evidence="4">Host multivesicular body</location>
    </subcellularLocation>
    <subcellularLocation>
        <location evidence="3">Virion</location>
    </subcellularLocation>
</comment>
<evidence type="ECO:0000256" key="4">
    <source>
        <dbReference type="ARBA" id="ARBA00004560"/>
    </source>
</evidence>
<dbReference type="GO" id="GO:0005198">
    <property type="term" value="F:structural molecule activity"/>
    <property type="evidence" value="ECO:0007669"/>
    <property type="project" value="InterPro"/>
</dbReference>
<dbReference type="GO" id="GO:0046718">
    <property type="term" value="P:symbiont entry into host cell"/>
    <property type="evidence" value="ECO:0007669"/>
    <property type="project" value="UniProtKB-KW"/>
</dbReference>
<keyword evidence="12" id="KW-1039">Host endosome</keyword>
<evidence type="ECO:0000256" key="10">
    <source>
        <dbReference type="ARBA" id="ARBA00022804"/>
    </source>
</evidence>
<comment type="function">
    <text evidence="15">Capsid proteins VP1, VP2, and VP3 form a closed capsid enclosing the viral positive strand RNA genome. All these proteins contain a beta-sheet structure called beta-barrel jelly roll. Together they form an icosahedral capsid (T=3) composed of 60 copies of each VP1, VP2, and VP3, with a diameter of approximately 300 Angstroms. VP1 is situated at the 12 fivefold axes, whereas VP2 and VP3 are located at the quasi-sixfold axes. The naked capsid interacts with the host receptor HAVCR1 to provide virion attachment to and probably entry into the target cell.</text>
</comment>
<dbReference type="SUPFAM" id="SSF88633">
    <property type="entry name" value="Positive stranded ssRNA viruses"/>
    <property type="match status" value="2"/>
</dbReference>
<feature type="non-terminal residue" evidence="22">
    <location>
        <position position="1"/>
    </location>
</feature>
<comment type="function">
    <text evidence="14">Precursor component of immature procapsids that corresponds to an extended form of the structural protein VP1. After maturation, possibly by the host Cathepsin L, the assembly signal 2A is cleaved to give rise to the mature VP1 protein.</text>
</comment>
<evidence type="ECO:0000256" key="12">
    <source>
        <dbReference type="ARBA" id="ARBA00023046"/>
    </source>
</evidence>
<dbReference type="PIR" id="PQ0223">
    <property type="entry name" value="PQ0223"/>
</dbReference>
<evidence type="ECO:0000256" key="7">
    <source>
        <dbReference type="ARBA" id="ARBA00022561"/>
    </source>
</evidence>
<comment type="subunit">
    <text evidence="16">Homopentamer. Homooligomer.</text>
</comment>
<keyword evidence="7" id="KW-0167">Capsid protein</keyword>
<evidence type="ECO:0000256" key="18">
    <source>
        <dbReference type="ARBA" id="ARBA00047163"/>
    </source>
</evidence>
<evidence type="ECO:0000256" key="6">
    <source>
        <dbReference type="ARBA" id="ARBA00020107"/>
    </source>
</evidence>
<evidence type="ECO:0000256" key="2">
    <source>
        <dbReference type="ARBA" id="ARBA00003724"/>
    </source>
</evidence>
<keyword evidence="11" id="KW-0946">Virion</keyword>
<evidence type="ECO:0000256" key="9">
    <source>
        <dbReference type="ARBA" id="ARBA00022706"/>
    </source>
</evidence>
<dbReference type="InterPro" id="IPR001676">
    <property type="entry name" value="Picornavirus_capsid"/>
</dbReference>
<evidence type="ECO:0000256" key="14">
    <source>
        <dbReference type="ARBA" id="ARBA00045500"/>
    </source>
</evidence>
<dbReference type="GO" id="GO:0072494">
    <property type="term" value="C:host multivesicular body"/>
    <property type="evidence" value="ECO:0007669"/>
    <property type="project" value="UniProtKB-SubCell"/>
</dbReference>
<accession>Q7LZY8</accession>
<keyword evidence="13" id="KW-1160">Virus entry into host cell</keyword>
<proteinExistence type="inferred from homology"/>
<comment type="function">
    <text evidence="2">VP0 precursor is a component of the immature procapsids.</text>
</comment>
<protein>
    <recommendedName>
        <fullName evidence="6">Genome polyprotein</fullName>
    </recommendedName>
</protein>
<evidence type="ECO:0000256" key="13">
    <source>
        <dbReference type="ARBA" id="ARBA00023296"/>
    </source>
</evidence>
<dbReference type="Gene3D" id="2.60.120.20">
    <property type="match status" value="2"/>
</dbReference>
<dbReference type="Pfam" id="PF00073">
    <property type="entry name" value="Rhv"/>
    <property type="match status" value="1"/>
</dbReference>
<evidence type="ECO:0000256" key="11">
    <source>
        <dbReference type="ARBA" id="ARBA00022844"/>
    </source>
</evidence>
<comment type="similarity">
    <text evidence="5">Belongs to the picornaviridae polyprotein family.</text>
</comment>
<evidence type="ECO:0000256" key="5">
    <source>
        <dbReference type="ARBA" id="ARBA00006029"/>
    </source>
</evidence>
<dbReference type="InterPro" id="IPR024354">
    <property type="entry name" value="Hepatitis_A_VP1-2A"/>
</dbReference>
<reference evidence="22" key="1">
    <citation type="journal article" date="1991" name="J. Gen. Virol.">
        <title>Sequence analysis of a new hepatitis A virus naturally infecting cynomolgus macaques (Macaca fascicularis).</title>
        <authorList>
            <person name="Nainan O.V."/>
            <person name="Margolis H.S."/>
            <person name="Robertson B.H."/>
            <person name="Balayan M."/>
            <person name="Brinton M.A."/>
        </authorList>
    </citation>
    <scope>NUCLEOTIDE SEQUENCE</scope>
</reference>
<evidence type="ECO:0000256" key="16">
    <source>
        <dbReference type="ARBA" id="ARBA00046745"/>
    </source>
</evidence>
<evidence type="ECO:0000313" key="22">
    <source>
        <dbReference type="PIR" id="PQ0223"/>
    </source>
</evidence>
<comment type="subunit">
    <text evidence="18">Interacts with capsid protein VP1. Interacts with capsid protein VP2.</text>
</comment>
<comment type="subunit">
    <text evidence="17">Interacts with capsid protein VP2. Interacts with capsid protein VP3.</text>
</comment>
<comment type="subunit">
    <text evidence="19">Interacts with capsid protein VP1. Interacts with capsid protein VP3.</text>
</comment>
<evidence type="ECO:0000256" key="1">
    <source>
        <dbReference type="ARBA" id="ARBA00002016"/>
    </source>
</evidence>
<evidence type="ECO:0000256" key="19">
    <source>
        <dbReference type="ARBA" id="ARBA00047164"/>
    </source>
</evidence>
<comment type="function">
    <text evidence="1">Plays a role in the assembly of the 12 pentamers into an icosahedral structure. Has not been detected in mature virions, supposedly owing to its small size.</text>
</comment>
<feature type="non-terminal residue" evidence="22">
    <location>
        <position position="384"/>
    </location>
</feature>
<evidence type="ECO:0000256" key="17">
    <source>
        <dbReference type="ARBA" id="ARBA00046923"/>
    </source>
</evidence>
<dbReference type="Pfam" id="PF12944">
    <property type="entry name" value="HAV_VP"/>
    <property type="match status" value="1"/>
</dbReference>